<evidence type="ECO:0000313" key="1">
    <source>
        <dbReference type="EMBL" id="EFP04660.1"/>
    </source>
</evidence>
<keyword evidence="2" id="KW-1185">Reference proteome</keyword>
<protein>
    <submittedName>
        <fullName evidence="1">Uncharacterized protein</fullName>
    </submittedName>
</protein>
<name>E3MLH0_CAERE</name>
<dbReference type="PROSITE" id="PS50181">
    <property type="entry name" value="FBOX"/>
    <property type="match status" value="1"/>
</dbReference>
<sequence>MTYSFPLLDLPTAAILLVVKSMDYGEFLNLSFLSKRAKKSIELMNLKCDELSIYIGDFVHMNMSIGTKRMEWKFYYFLKRNIIDGEDLLEELFENEEMYLGNENELEEEEDGEEIDYEEEEQDMEDIDEEVDEMEADVFALPDNVELLIFDGVSSRAEWYMERLTMKSWIQHFMTIFHFSEIPHLDFTRSSSIFSIEEIKDSLIAINKLSVSSDTGFDVDYLLNNFHSKHLHLGLGVFETLKKPENIMIRNYDMLRIYLNRDHPSTIILDDLLLFNSKTIKVCEAHWNAKSVNRFIKHWIKGSNPRMELLKLLDFSDRAFIDTDILKDVHFTEAPADQIRWFKNQNEQLLPFEGGKDFYRHDGTKATIYNFGSYENFRCIAMCVWHPHCIHN</sequence>
<dbReference type="GeneID" id="9798546"/>
<dbReference type="PANTHER" id="PTHR22899">
    <property type="entry name" value="CYCLIN-RELATED F-BOX FAMILY"/>
    <property type="match status" value="1"/>
</dbReference>
<dbReference type="PANTHER" id="PTHR22899:SF0">
    <property type="entry name" value="F-BOX ASSOCIATED DOMAIN-CONTAINING PROTEIN-RELATED"/>
    <property type="match status" value="1"/>
</dbReference>
<dbReference type="HOGENOM" id="CLU_028840_1_3_1"/>
<dbReference type="AlphaFoldDB" id="E3MLH0"/>
<dbReference type="InterPro" id="IPR001810">
    <property type="entry name" value="F-box_dom"/>
</dbReference>
<dbReference type="RefSeq" id="XP_003103004.2">
    <property type="nucleotide sequence ID" value="XM_003102956.2"/>
</dbReference>
<evidence type="ECO:0000313" key="2">
    <source>
        <dbReference type="Proteomes" id="UP000008281"/>
    </source>
</evidence>
<proteinExistence type="predicted"/>
<dbReference type="FunCoup" id="E3MLH0">
    <property type="interactions" value="34"/>
</dbReference>
<dbReference type="InterPro" id="IPR053222">
    <property type="entry name" value="Zygotic_Embryogenesis-Asso"/>
</dbReference>
<dbReference type="Proteomes" id="UP000008281">
    <property type="component" value="Unassembled WGS sequence"/>
</dbReference>
<dbReference type="eggNOG" id="ENOG502TJYH">
    <property type="taxonomic scope" value="Eukaryota"/>
</dbReference>
<dbReference type="Pfam" id="PF00646">
    <property type="entry name" value="F-box"/>
    <property type="match status" value="1"/>
</dbReference>
<dbReference type="CTD" id="9798546"/>
<gene>
    <name evidence="1" type="ORF">CRE_31185</name>
</gene>
<dbReference type="Pfam" id="PF07735">
    <property type="entry name" value="FBA_2"/>
    <property type="match status" value="1"/>
</dbReference>
<dbReference type="KEGG" id="crq:GCK72_022836"/>
<reference evidence="1" key="1">
    <citation type="submission" date="2007-07" db="EMBL/GenBank/DDBJ databases">
        <title>PCAP assembly of the Caenorhabditis remanei genome.</title>
        <authorList>
            <consortium name="The Caenorhabditis remanei Sequencing Consortium"/>
            <person name="Wilson R.K."/>
        </authorList>
    </citation>
    <scope>NUCLEOTIDE SEQUENCE [LARGE SCALE GENOMIC DNA]</scope>
    <source>
        <strain evidence="1">PB4641</strain>
    </source>
</reference>
<dbReference type="InterPro" id="IPR012885">
    <property type="entry name" value="F-box_Sdz-33"/>
</dbReference>
<organism evidence="2">
    <name type="scientific">Caenorhabditis remanei</name>
    <name type="common">Caenorhabditis vulgaris</name>
    <dbReference type="NCBI Taxonomy" id="31234"/>
    <lineage>
        <taxon>Eukaryota</taxon>
        <taxon>Metazoa</taxon>
        <taxon>Ecdysozoa</taxon>
        <taxon>Nematoda</taxon>
        <taxon>Chromadorea</taxon>
        <taxon>Rhabditida</taxon>
        <taxon>Rhabditina</taxon>
        <taxon>Rhabditomorpha</taxon>
        <taxon>Rhabditoidea</taxon>
        <taxon>Rhabditidae</taxon>
        <taxon>Peloderinae</taxon>
        <taxon>Caenorhabditis</taxon>
    </lineage>
</organism>
<accession>E3MLH0</accession>
<dbReference type="EMBL" id="DS268455">
    <property type="protein sequence ID" value="EFP04660.1"/>
    <property type="molecule type" value="Genomic_DNA"/>
</dbReference>